<gene>
    <name evidence="1" type="ORF">ACFOOQ_19725</name>
</gene>
<name>A0ABV7VL64_9PROT</name>
<reference evidence="2" key="1">
    <citation type="journal article" date="2019" name="Int. J. Syst. Evol. Microbiol.">
        <title>The Global Catalogue of Microorganisms (GCM) 10K type strain sequencing project: providing services to taxonomists for standard genome sequencing and annotation.</title>
        <authorList>
            <consortium name="The Broad Institute Genomics Platform"/>
            <consortium name="The Broad Institute Genome Sequencing Center for Infectious Disease"/>
            <person name="Wu L."/>
            <person name="Ma J."/>
        </authorList>
    </citation>
    <scope>NUCLEOTIDE SEQUENCE [LARGE SCALE GENOMIC DNA]</scope>
    <source>
        <strain evidence="2">KCTC 42182</strain>
    </source>
</reference>
<comment type="caution">
    <text evidence="1">The sequence shown here is derived from an EMBL/GenBank/DDBJ whole genome shotgun (WGS) entry which is preliminary data.</text>
</comment>
<dbReference type="RefSeq" id="WP_379729389.1">
    <property type="nucleotide sequence ID" value="NZ_JBHRYJ010000005.1"/>
</dbReference>
<protein>
    <submittedName>
        <fullName evidence="1">DUF1501 domain-containing protein</fullName>
    </submittedName>
</protein>
<evidence type="ECO:0000313" key="1">
    <source>
        <dbReference type="EMBL" id="MFC3677792.1"/>
    </source>
</evidence>
<dbReference type="InterPro" id="IPR006311">
    <property type="entry name" value="TAT_signal"/>
</dbReference>
<dbReference type="PANTHER" id="PTHR43737">
    <property type="entry name" value="BLL7424 PROTEIN"/>
    <property type="match status" value="1"/>
</dbReference>
<dbReference type="InterPro" id="IPR010869">
    <property type="entry name" value="DUF1501"/>
</dbReference>
<dbReference type="Proteomes" id="UP001595711">
    <property type="component" value="Unassembled WGS sequence"/>
</dbReference>
<dbReference type="EMBL" id="JBHRYJ010000005">
    <property type="protein sequence ID" value="MFC3677792.1"/>
    <property type="molecule type" value="Genomic_DNA"/>
</dbReference>
<dbReference type="PANTHER" id="PTHR43737:SF1">
    <property type="entry name" value="DUF1501 DOMAIN-CONTAINING PROTEIN"/>
    <property type="match status" value="1"/>
</dbReference>
<dbReference type="PROSITE" id="PS51318">
    <property type="entry name" value="TAT"/>
    <property type="match status" value="1"/>
</dbReference>
<sequence>MTDPHNLLSRRRALHLLGGAAAAGSLAPRLSFARTSPATAQGEKRFVFLILRGGMDGLAALLPVGDPAFAALREDFADAGDAVQLDGTFALHRELAPLKAYYDAGELLPVHAVATSHRGRSHFEAQDVLEAGLDRPTAHSAGWVSRLAGAVERRNGASRLGLSVGPTIPFALRGSVPVASVAPDLLPGAPAVFLDRMAGLWNDDAQLGPALHTALGAGDDGDEMMHGLGGGIKAATALAGLAADRLVQPMGPRIAVLDLNGFDTHSAETNRLDQQFRALAAVLTTLAEGLRPVWHDTAILAVSEFGRTARPNGSGGTDHGTAGAAFLLGGAVQGGRVLADWPGLGQSQLFEGRDVAPTLHVAALYKGIAAQHFGLDGRAGLATLFPDQGALPPAAVIRA</sequence>
<evidence type="ECO:0000313" key="2">
    <source>
        <dbReference type="Proteomes" id="UP001595711"/>
    </source>
</evidence>
<organism evidence="1 2">
    <name type="scientific">Ferrovibrio xuzhouensis</name>
    <dbReference type="NCBI Taxonomy" id="1576914"/>
    <lineage>
        <taxon>Bacteria</taxon>
        <taxon>Pseudomonadati</taxon>
        <taxon>Pseudomonadota</taxon>
        <taxon>Alphaproteobacteria</taxon>
        <taxon>Rhodospirillales</taxon>
        <taxon>Rhodospirillaceae</taxon>
        <taxon>Ferrovibrio</taxon>
    </lineage>
</organism>
<accession>A0ABV7VL64</accession>
<keyword evidence="2" id="KW-1185">Reference proteome</keyword>
<proteinExistence type="predicted"/>
<dbReference type="Pfam" id="PF07394">
    <property type="entry name" value="DUF1501"/>
    <property type="match status" value="1"/>
</dbReference>